<dbReference type="GO" id="GO:0019005">
    <property type="term" value="C:SCF ubiquitin ligase complex"/>
    <property type="evidence" value="ECO:0007669"/>
    <property type="project" value="TreeGrafter"/>
</dbReference>
<dbReference type="NCBIfam" id="TIGR02167">
    <property type="entry name" value="Liste_lipo_26"/>
    <property type="match status" value="10"/>
</dbReference>
<comment type="caution">
    <text evidence="8">The sequence shown here is derived from an EMBL/GenBank/DDBJ whole genome shotgun (WGS) entry which is preliminary data.</text>
</comment>
<evidence type="ECO:0000256" key="5">
    <source>
        <dbReference type="SAM" id="MobiDB-lite"/>
    </source>
</evidence>
<reference evidence="8 9" key="1">
    <citation type="submission" date="2009-09" db="EMBL/GenBank/DDBJ databases">
        <authorList>
            <person name="Qin X."/>
            <person name="Bachman B."/>
            <person name="Battles P."/>
            <person name="Bell A."/>
            <person name="Bess C."/>
            <person name="Bickham C."/>
            <person name="Chaboub L."/>
            <person name="Chen D."/>
            <person name="Coyle M."/>
            <person name="Deiros D.R."/>
            <person name="Dinh H."/>
            <person name="Forbes L."/>
            <person name="Fowler G."/>
            <person name="Francisco L."/>
            <person name="Fu Q."/>
            <person name="Gubbala S."/>
            <person name="Hale W."/>
            <person name="Han Y."/>
            <person name="Hemphill L."/>
            <person name="Highlander S.K."/>
            <person name="Hirani K."/>
            <person name="Hogues M."/>
            <person name="Jackson L."/>
            <person name="Jakkamsetti A."/>
            <person name="Javaid M."/>
            <person name="Jiang H."/>
            <person name="Korchina V."/>
            <person name="Kovar C."/>
            <person name="Lara F."/>
            <person name="Lee S."/>
            <person name="Mata R."/>
            <person name="Mathew T."/>
            <person name="Moen C."/>
            <person name="Morales K."/>
            <person name="Munidasa M."/>
            <person name="Nazareth L."/>
            <person name="Ngo R."/>
            <person name="Nguyen L."/>
            <person name="Okwuonu G."/>
            <person name="Ongeri F."/>
            <person name="Patil S."/>
            <person name="Petrosino J."/>
            <person name="Pham C."/>
            <person name="Pham P."/>
            <person name="Pu L.-L."/>
            <person name="Puazo M."/>
            <person name="Raj R."/>
            <person name="Reid J."/>
            <person name="Rouhana J."/>
            <person name="Saada N."/>
            <person name="Shang Y."/>
            <person name="Simmons D."/>
            <person name="Thornton R."/>
            <person name="Warren J."/>
            <person name="Weissenberger G."/>
            <person name="Zhang J."/>
            <person name="Zhang L."/>
            <person name="Zhou C."/>
            <person name="Zhu D."/>
            <person name="Muzny D."/>
            <person name="Worley K."/>
            <person name="Gibbs R."/>
        </authorList>
    </citation>
    <scope>NUCLEOTIDE SEQUENCE [LARGE SCALE GENOMIC DNA]</scope>
    <source>
        <strain evidence="8 9">DSM 16041</strain>
    </source>
</reference>
<keyword evidence="2" id="KW-0964">Secreted</keyword>
<dbReference type="PROSITE" id="PS50847">
    <property type="entry name" value="GRAM_POS_ANCHORING"/>
    <property type="match status" value="1"/>
</dbReference>
<dbReference type="Pfam" id="PF04650">
    <property type="entry name" value="YSIRK_signal"/>
    <property type="match status" value="1"/>
</dbReference>
<dbReference type="eggNOG" id="COG4886">
    <property type="taxonomic scope" value="Bacteria"/>
</dbReference>
<evidence type="ECO:0000256" key="4">
    <source>
        <dbReference type="ARBA" id="ARBA00023088"/>
    </source>
</evidence>
<keyword evidence="6" id="KW-0472">Membrane</keyword>
<dbReference type="PANTHER" id="PTHR13318:SF95">
    <property type="entry name" value="F-BOX PROTEIN YLR352W"/>
    <property type="match status" value="1"/>
</dbReference>
<evidence type="ECO:0000256" key="6">
    <source>
        <dbReference type="SAM" id="Phobius"/>
    </source>
</evidence>
<keyword evidence="6" id="KW-1133">Transmembrane helix</keyword>
<keyword evidence="1" id="KW-0134">Cell wall</keyword>
<accession>C8P9U2</accession>
<feature type="region of interest" description="Disordered" evidence="5">
    <location>
        <begin position="40"/>
        <end position="113"/>
    </location>
</feature>
<keyword evidence="3" id="KW-0732">Signal</keyword>
<protein>
    <submittedName>
        <fullName evidence="8">Gram-positive signal peptide protein, YSIRK family</fullName>
    </submittedName>
</protein>
<sequence length="1389" mass="150639">MNNKTFQSESTKQRFALRKLSVGVVSVLVGLTFISGNAKSAKADANSQAAGSPVTEDSSNSPQAAATTALQTKQSVSLSTPHAATPVQAPAKQAPAASSTAAADTHDRQAPASQAVNQVNTNLRAQAATVTPGQAGTTTAPTDSTASQYNTGDWVGELNQATHEFTLTKYQGSDQTNVHIPNTSDFIKAGVIASGDKVYISKDLLHSLAGNAVSLTIDDAGAEGENKLYIKGDISGTFSWCSKLTNLDAHSLDTSGATSTVGMFSGDTTLKVANLAGWDLRNVTAMGWMFDRTQNNMQKLILDNWQLNPDADTQQMFSYAFPKEVSVTGMKNINSQILGAYVNSFRITSTLTSIDLSSTTLSPKVQSLMFAFRNLSHVKSINLSGWDISQVTDLNSMFINDTAVESINLNGWDFRNAKGLGGAMFYGCNNLKTLDLGNAKFADLPNVTNNDAFGYVSNITKVNLDGAENVPSYLLQEFVVAARNSHAATIDLSTFSISRQITNMFGLFANLPAVETINVTNLNTDNVTNMSYMFSNDPHLTQIVGLNALNTSKVTNMAGMLAQNPGLTNVDLSGLDTTKLTDISHLFDGDQNLAKLNLSGWVFQEGIKDDAVFQNALGKLTALDLTNAKTVPAAVLNAYVAVARNTKAKDIDLSTFSTSRQITNMFGLFANLPVVETINVTNLNTDNVTNMSYMFSNDPHLTKIIGLNTLNTSKVTNMAGMLAQNPSLANVDLSGLDTTKLTDISHLFDGDQNLAKLNLSGWVFQEGIKDDDTFQKALDKLTALDLTNTKTIPAAVLRAYVAVARNTKAKDIDLSTLSISRQITDMSGLFADLPAVETINVANLNTGNVTDMSYMFNNDPQLTQIIGVGGFDTHNVTNMNSMFGAYHYNTVNNDEPLGLTYFGRLKELDLSNWDTSKVTDMGFMFSGQQSLTKIGQLANWQTSQVTDMGDMFEALAALPDDQLTNLNWDTSKVENMWSMFYDMPLQKDLSFVNNWNTANVRNMSYMFAEDPNLTRLDLSKWDVGKVGTDQPGQNYSLAAMFADDRALTSVGDISHWNTANVHDTRYMFGNTASLSNLDLSGWDTSNLEIAGHMFERSGVKEVNLSNWDFHNLKHYNNYGLVDHDGEFRGTEWMFINLLNKCVITMNNISLPDDDNAFSIIDFAGTKPIVVLANGQDGQALPELAALNQQTWKPWNVENEQEITGRQNSNVLTLVKAADPTVKVGERKLNFVFTNQADLENYLNAQLAASQVRSAIGSFGQQWDQQGDTSNGRLKASLRLYPAAGDNFLADWVTPEYQLNTAKPVTPTTPDNPGTTTGNKPGMPGRGGAGTGLNNPRLPGRESAHQAGMNRHATAALPQTGNRDNRSALLGLLALPFLALGALVNRRHEK</sequence>
<organism evidence="8 9">
    <name type="scientific">Limosilactobacillus antri DSM 16041</name>
    <dbReference type="NCBI Taxonomy" id="525309"/>
    <lineage>
        <taxon>Bacteria</taxon>
        <taxon>Bacillati</taxon>
        <taxon>Bacillota</taxon>
        <taxon>Bacilli</taxon>
        <taxon>Lactobacillales</taxon>
        <taxon>Lactobacillaceae</taxon>
        <taxon>Limosilactobacillus</taxon>
    </lineage>
</organism>
<feature type="compositionally biased region" description="Low complexity" evidence="5">
    <location>
        <begin position="63"/>
        <end position="74"/>
    </location>
</feature>
<dbReference type="SUPFAM" id="SSF52047">
    <property type="entry name" value="RNI-like"/>
    <property type="match status" value="1"/>
</dbReference>
<dbReference type="InterPro" id="IPR011889">
    <property type="entry name" value="Liste_lipo_26"/>
</dbReference>
<dbReference type="InterPro" id="IPR019931">
    <property type="entry name" value="LPXTG_anchor"/>
</dbReference>
<evidence type="ECO:0000313" key="9">
    <source>
        <dbReference type="Proteomes" id="UP000003675"/>
    </source>
</evidence>
<feature type="domain" description="Gram-positive cocci surface proteins LPxTG" evidence="7">
    <location>
        <begin position="1356"/>
        <end position="1389"/>
    </location>
</feature>
<dbReference type="SUPFAM" id="SSF52058">
    <property type="entry name" value="L domain-like"/>
    <property type="match status" value="1"/>
</dbReference>
<feature type="transmembrane region" description="Helical" evidence="6">
    <location>
        <begin position="20"/>
        <end position="38"/>
    </location>
</feature>
<evidence type="ECO:0000256" key="1">
    <source>
        <dbReference type="ARBA" id="ARBA00022512"/>
    </source>
</evidence>
<dbReference type="EMBL" id="ACLL01000065">
    <property type="protein sequence ID" value="EEW52739.1"/>
    <property type="molecule type" value="Genomic_DNA"/>
</dbReference>
<evidence type="ECO:0000259" key="7">
    <source>
        <dbReference type="PROSITE" id="PS50847"/>
    </source>
</evidence>
<dbReference type="Pfam" id="PF03382">
    <property type="entry name" value="DUF285"/>
    <property type="match status" value="7"/>
</dbReference>
<dbReference type="NCBIfam" id="TIGR01168">
    <property type="entry name" value="YSIRK_signal"/>
    <property type="match status" value="1"/>
</dbReference>
<dbReference type="OrthoDB" id="370441at2"/>
<evidence type="ECO:0000256" key="3">
    <source>
        <dbReference type="ARBA" id="ARBA00022729"/>
    </source>
</evidence>
<feature type="region of interest" description="Disordered" evidence="5">
    <location>
        <begin position="129"/>
        <end position="149"/>
    </location>
</feature>
<dbReference type="HOGENOM" id="CLU_255923_0_0_9"/>
<proteinExistence type="predicted"/>
<dbReference type="InterPro" id="IPR005046">
    <property type="entry name" value="DUF285"/>
</dbReference>
<dbReference type="InterPro" id="IPR032675">
    <property type="entry name" value="LRR_dom_sf"/>
</dbReference>
<feature type="compositionally biased region" description="Low complexity" evidence="5">
    <location>
        <begin position="83"/>
        <end position="103"/>
    </location>
</feature>
<feature type="region of interest" description="Disordered" evidence="5">
    <location>
        <begin position="1300"/>
        <end position="1347"/>
    </location>
</feature>
<dbReference type="GO" id="GO:0031146">
    <property type="term" value="P:SCF-dependent proteasomal ubiquitin-dependent protein catabolic process"/>
    <property type="evidence" value="ECO:0007669"/>
    <property type="project" value="TreeGrafter"/>
</dbReference>
<gene>
    <name evidence="8" type="ORF">HMPREF0494_2086</name>
</gene>
<keyword evidence="6" id="KW-0812">Transmembrane</keyword>
<evidence type="ECO:0000256" key="2">
    <source>
        <dbReference type="ARBA" id="ARBA00022525"/>
    </source>
</evidence>
<dbReference type="PANTHER" id="PTHR13318">
    <property type="entry name" value="PARTNER OF PAIRED, ISOFORM B-RELATED"/>
    <property type="match status" value="1"/>
</dbReference>
<dbReference type="Proteomes" id="UP000003675">
    <property type="component" value="Unassembled WGS sequence"/>
</dbReference>
<feature type="compositionally biased region" description="Low complexity" evidence="5">
    <location>
        <begin position="129"/>
        <end position="142"/>
    </location>
</feature>
<evidence type="ECO:0000313" key="8">
    <source>
        <dbReference type="EMBL" id="EEW52739.1"/>
    </source>
</evidence>
<feature type="compositionally biased region" description="Low complexity" evidence="5">
    <location>
        <begin position="1303"/>
        <end position="1322"/>
    </location>
</feature>
<feature type="compositionally biased region" description="Polar residues" evidence="5">
    <location>
        <begin position="45"/>
        <end position="62"/>
    </location>
</feature>
<dbReference type="RefSeq" id="WP_007124366.1">
    <property type="nucleotide sequence ID" value="NZ_GG700734.1"/>
</dbReference>
<dbReference type="STRING" id="525309.HMPREF0494_2086"/>
<dbReference type="InterPro" id="IPR005877">
    <property type="entry name" value="YSIRK_signal_dom"/>
</dbReference>
<name>C8P9U2_9LACO</name>
<keyword evidence="4" id="KW-0572">Peptidoglycan-anchor</keyword>
<dbReference type="Gene3D" id="3.80.10.10">
    <property type="entry name" value="Ribonuclease Inhibitor"/>
    <property type="match status" value="4"/>
</dbReference>